<dbReference type="InterPro" id="IPR036047">
    <property type="entry name" value="F-box-like_dom_sf"/>
</dbReference>
<keyword evidence="3" id="KW-1185">Reference proteome</keyword>
<evidence type="ECO:0000259" key="2">
    <source>
        <dbReference type="PROSITE" id="PS50181"/>
    </source>
</evidence>
<sequence>MEKLPPELLEIILRNLRGPDRVSCALVCRRWAGILCSSHLLADISLVLRDSDLDRAAPTLRESYRRYSSLKIHDDLEFGGTLFDFDAEFWTWISEALRDLHLVNCDLSAAVFYSILLECKTLEFLELTGCPSLMMSDALLRPPEGIRVAEVQHSLRNVRRLSLRKNRFLTDASFNQMLTLMPGITSLCLAGCSNLQFHPGIFRRFHTGTNEFSSSVLTFQNVLACMMRSQKRFIDLDFSGTLMNAKALIQIVELYGESLLNLRLERCDQLTTRAYEAIGECRKLRLLSLHETCQTNDSHLDSILGNTPDLEHLDLGRCRQIKGPTVERISQLKKLRHLNLFFCQSMPVALMGSLGDLTKLQYLDLSYTYCDVGAFRQFASLEELRVLKLANCPELDTECFVMIPERFKKLEELDLEYCVNLSDDAAERFHLLEKLYILKVTGAPGITDRSLENGIGSSDMKVLNMALCSLTDGALIKIATHHVCLEYLDLSNCPRITDVGLISAVQCLPRLRSLLLRHCRSLTDRTLEALKENCPQLRRLEVDHCSMTNDAIDLLAHLRPTVDIN</sequence>
<evidence type="ECO:0000313" key="4">
    <source>
        <dbReference type="RefSeq" id="XP_028966542.1"/>
    </source>
</evidence>
<reference evidence="4" key="1">
    <citation type="submission" date="2025-08" db="UniProtKB">
        <authorList>
            <consortium name="RefSeq"/>
        </authorList>
    </citation>
    <scope>IDENTIFICATION</scope>
</reference>
<evidence type="ECO:0000313" key="3">
    <source>
        <dbReference type="Proteomes" id="UP000694867"/>
    </source>
</evidence>
<dbReference type="AlphaFoldDB" id="A0AAJ7WH14"/>
<dbReference type="SMART" id="SM00256">
    <property type="entry name" value="FBOX"/>
    <property type="match status" value="1"/>
</dbReference>
<dbReference type="PANTHER" id="PTHR13318">
    <property type="entry name" value="PARTNER OF PAIRED, ISOFORM B-RELATED"/>
    <property type="match status" value="1"/>
</dbReference>
<dbReference type="RefSeq" id="XP_028966542.1">
    <property type="nucleotide sequence ID" value="XM_029110709.1"/>
</dbReference>
<accession>A0AAJ7WH14</accession>
<dbReference type="GeneID" id="100909153"/>
<dbReference type="Pfam" id="PF12937">
    <property type="entry name" value="F-box-like"/>
    <property type="match status" value="1"/>
</dbReference>
<dbReference type="InterPro" id="IPR006553">
    <property type="entry name" value="Leu-rich_rpt_Cys-con_subtyp"/>
</dbReference>
<dbReference type="Gene3D" id="1.20.1280.50">
    <property type="match status" value="1"/>
</dbReference>
<dbReference type="SUPFAM" id="SSF52047">
    <property type="entry name" value="RNI-like"/>
    <property type="match status" value="2"/>
</dbReference>
<dbReference type="InterPro" id="IPR001810">
    <property type="entry name" value="F-box_dom"/>
</dbReference>
<dbReference type="Gene3D" id="3.80.10.10">
    <property type="entry name" value="Ribonuclease Inhibitor"/>
    <property type="match status" value="2"/>
</dbReference>
<evidence type="ECO:0000256" key="1">
    <source>
        <dbReference type="ARBA" id="ARBA00022786"/>
    </source>
</evidence>
<dbReference type="SMART" id="SM00367">
    <property type="entry name" value="LRR_CC"/>
    <property type="match status" value="7"/>
</dbReference>
<organism evidence="3 4">
    <name type="scientific">Galendromus occidentalis</name>
    <name type="common">western predatory mite</name>
    <dbReference type="NCBI Taxonomy" id="34638"/>
    <lineage>
        <taxon>Eukaryota</taxon>
        <taxon>Metazoa</taxon>
        <taxon>Ecdysozoa</taxon>
        <taxon>Arthropoda</taxon>
        <taxon>Chelicerata</taxon>
        <taxon>Arachnida</taxon>
        <taxon>Acari</taxon>
        <taxon>Parasitiformes</taxon>
        <taxon>Mesostigmata</taxon>
        <taxon>Gamasina</taxon>
        <taxon>Phytoseioidea</taxon>
        <taxon>Phytoseiidae</taxon>
        <taxon>Typhlodrominae</taxon>
        <taxon>Galendromus</taxon>
    </lineage>
</organism>
<dbReference type="Pfam" id="PF25372">
    <property type="entry name" value="DUF7885"/>
    <property type="match status" value="1"/>
</dbReference>
<dbReference type="Proteomes" id="UP000694867">
    <property type="component" value="Unplaced"/>
</dbReference>
<dbReference type="InterPro" id="IPR057207">
    <property type="entry name" value="FBXL15_LRR"/>
</dbReference>
<dbReference type="GO" id="GO:0019005">
    <property type="term" value="C:SCF ubiquitin ligase complex"/>
    <property type="evidence" value="ECO:0007669"/>
    <property type="project" value="TreeGrafter"/>
</dbReference>
<protein>
    <submittedName>
        <fullName evidence="4">Dynein regulatory complex subunit 6</fullName>
    </submittedName>
</protein>
<dbReference type="GO" id="GO:0031146">
    <property type="term" value="P:SCF-dependent proteasomal ubiquitin-dependent protein catabolic process"/>
    <property type="evidence" value="ECO:0007669"/>
    <property type="project" value="TreeGrafter"/>
</dbReference>
<name>A0AAJ7WH14_9ACAR</name>
<proteinExistence type="predicted"/>
<feature type="domain" description="F-box" evidence="2">
    <location>
        <begin position="1"/>
        <end position="44"/>
    </location>
</feature>
<dbReference type="SUPFAM" id="SSF81383">
    <property type="entry name" value="F-box domain"/>
    <property type="match status" value="1"/>
</dbReference>
<dbReference type="PROSITE" id="PS50181">
    <property type="entry name" value="FBOX"/>
    <property type="match status" value="1"/>
</dbReference>
<gene>
    <name evidence="4" type="primary">LOC100909153</name>
</gene>
<dbReference type="InterPro" id="IPR032675">
    <property type="entry name" value="LRR_dom_sf"/>
</dbReference>
<dbReference type="KEGG" id="goe:100909153"/>
<keyword evidence="1" id="KW-0833">Ubl conjugation pathway</keyword>